<gene>
    <name evidence="1" type="ORF">O6P43_023337</name>
</gene>
<evidence type="ECO:0000313" key="1">
    <source>
        <dbReference type="EMBL" id="KAJ7956976.1"/>
    </source>
</evidence>
<proteinExistence type="predicted"/>
<dbReference type="Proteomes" id="UP001163823">
    <property type="component" value="Chromosome 9"/>
</dbReference>
<organism evidence="1 2">
    <name type="scientific">Quillaja saponaria</name>
    <name type="common">Soap bark tree</name>
    <dbReference type="NCBI Taxonomy" id="32244"/>
    <lineage>
        <taxon>Eukaryota</taxon>
        <taxon>Viridiplantae</taxon>
        <taxon>Streptophyta</taxon>
        <taxon>Embryophyta</taxon>
        <taxon>Tracheophyta</taxon>
        <taxon>Spermatophyta</taxon>
        <taxon>Magnoliopsida</taxon>
        <taxon>eudicotyledons</taxon>
        <taxon>Gunneridae</taxon>
        <taxon>Pentapetalae</taxon>
        <taxon>rosids</taxon>
        <taxon>fabids</taxon>
        <taxon>Fabales</taxon>
        <taxon>Quillajaceae</taxon>
        <taxon>Quillaja</taxon>
    </lineage>
</organism>
<name>A0AAD7LEZ5_QUISA</name>
<protein>
    <submittedName>
        <fullName evidence="1">Uncharacterized protein</fullName>
    </submittedName>
</protein>
<dbReference type="KEGG" id="qsa:O6P43_023337"/>
<sequence>MLTILFPLQNNWTILYQSYLKSSGTSKSPYLQNINCKSLLYWVPREVPAEKIGLPLSRLSLKGAFASSCTTEVPNARMNISWVGWISLCYFVTYIDRELSCSCCWRREMEIK</sequence>
<keyword evidence="2" id="KW-1185">Reference proteome</keyword>
<evidence type="ECO:0000313" key="2">
    <source>
        <dbReference type="Proteomes" id="UP001163823"/>
    </source>
</evidence>
<comment type="caution">
    <text evidence="1">The sequence shown here is derived from an EMBL/GenBank/DDBJ whole genome shotgun (WGS) entry which is preliminary data.</text>
</comment>
<accession>A0AAD7LEZ5</accession>
<reference evidence="1" key="1">
    <citation type="journal article" date="2023" name="Science">
        <title>Elucidation of the pathway for biosynthesis of saponin adjuvants from the soapbark tree.</title>
        <authorList>
            <person name="Reed J."/>
            <person name="Orme A."/>
            <person name="El-Demerdash A."/>
            <person name="Owen C."/>
            <person name="Martin L.B.B."/>
            <person name="Misra R.C."/>
            <person name="Kikuchi S."/>
            <person name="Rejzek M."/>
            <person name="Martin A.C."/>
            <person name="Harkess A."/>
            <person name="Leebens-Mack J."/>
            <person name="Louveau T."/>
            <person name="Stephenson M.J."/>
            <person name="Osbourn A."/>
        </authorList>
    </citation>
    <scope>NUCLEOTIDE SEQUENCE</scope>
    <source>
        <strain evidence="1">S10</strain>
    </source>
</reference>
<dbReference type="AlphaFoldDB" id="A0AAD7LEZ5"/>
<dbReference type="EMBL" id="JARAOO010000009">
    <property type="protein sequence ID" value="KAJ7956976.1"/>
    <property type="molecule type" value="Genomic_DNA"/>
</dbReference>